<dbReference type="InterPro" id="IPR036236">
    <property type="entry name" value="Znf_C2H2_sf"/>
</dbReference>
<feature type="compositionally biased region" description="Low complexity" evidence="6">
    <location>
        <begin position="1"/>
        <end position="14"/>
    </location>
</feature>
<proteinExistence type="predicted"/>
<dbReference type="RefSeq" id="XP_046114714.1">
    <property type="nucleotide sequence ID" value="XM_046262472.1"/>
</dbReference>
<feature type="compositionally biased region" description="Pro residues" evidence="6">
    <location>
        <begin position="413"/>
        <end position="424"/>
    </location>
</feature>
<sequence length="441" mass="48356">MDLTPPSLTNSPNSPHRKASDSPPYTMVAAGCSPDIRSSDYATFSDFDSVCGLSSQSYEPLIDPELTQAVDVGSPFASLDSVPASVSWTTPDVSTAPSPTMSTTSTMPATVSPDYGKHLGAYDSPCLPTAPAYPIGGGIARNATRSPPLVRTSPDPSPEAKSRGASSFASSRGSFSYVSSSLPSKSRMESSISYRHVHEPTHYPHPGPLTLKSQTGVQIPYSHIPHMLLPMESSANQANVLGTFHRANPTQLVRNADTSPSASLLDSSVRNWSRVKKAKRRPTRRHTTQEEANFQCQVRGCGKFFSRSYNFKSHMETHDNRREYPFPCEVPHCTKRFVRKTDLQRHHQSVHSKERNHKCDYCGRLFARKDTLRRHMEDGCSKRFEVGMLEAPSGDYAAKPTRSEENVAERNSGPPPHPLPPPPSTGAMLLTSINNDSQALF</sequence>
<gene>
    <name evidence="8" type="ORF">F5Z01DRAFT_639878</name>
</gene>
<dbReference type="Pfam" id="PF00096">
    <property type="entry name" value="zf-C2H2"/>
    <property type="match status" value="3"/>
</dbReference>
<dbReference type="PROSITE" id="PS50157">
    <property type="entry name" value="ZINC_FINGER_C2H2_2"/>
    <property type="match status" value="3"/>
</dbReference>
<feature type="compositionally biased region" description="Polar residues" evidence="6">
    <location>
        <begin position="431"/>
        <end position="441"/>
    </location>
</feature>
<evidence type="ECO:0000256" key="3">
    <source>
        <dbReference type="ARBA" id="ARBA00022771"/>
    </source>
</evidence>
<keyword evidence="2" id="KW-0677">Repeat</keyword>
<evidence type="ECO:0000259" key="7">
    <source>
        <dbReference type="PROSITE" id="PS50157"/>
    </source>
</evidence>
<organism evidence="8 9">
    <name type="scientific">Emericellopsis atlantica</name>
    <dbReference type="NCBI Taxonomy" id="2614577"/>
    <lineage>
        <taxon>Eukaryota</taxon>
        <taxon>Fungi</taxon>
        <taxon>Dikarya</taxon>
        <taxon>Ascomycota</taxon>
        <taxon>Pezizomycotina</taxon>
        <taxon>Sordariomycetes</taxon>
        <taxon>Hypocreomycetidae</taxon>
        <taxon>Hypocreales</taxon>
        <taxon>Bionectriaceae</taxon>
        <taxon>Emericellopsis</taxon>
    </lineage>
</organism>
<dbReference type="GO" id="GO:0045944">
    <property type="term" value="P:positive regulation of transcription by RNA polymerase II"/>
    <property type="evidence" value="ECO:0007669"/>
    <property type="project" value="UniProtKB-ARBA"/>
</dbReference>
<dbReference type="InterPro" id="IPR050329">
    <property type="entry name" value="GLI_C2H2-zinc-finger"/>
</dbReference>
<evidence type="ECO:0000313" key="8">
    <source>
        <dbReference type="EMBL" id="KAG9250790.1"/>
    </source>
</evidence>
<dbReference type="InterPro" id="IPR013087">
    <property type="entry name" value="Znf_C2H2_type"/>
</dbReference>
<dbReference type="Gene3D" id="3.30.160.60">
    <property type="entry name" value="Classic Zinc Finger"/>
    <property type="match status" value="3"/>
</dbReference>
<dbReference type="PANTHER" id="PTHR19818">
    <property type="entry name" value="ZINC FINGER PROTEIN ZIC AND GLI"/>
    <property type="match status" value="1"/>
</dbReference>
<feature type="region of interest" description="Disordered" evidence="6">
    <location>
        <begin position="87"/>
        <end position="108"/>
    </location>
</feature>
<evidence type="ECO:0000313" key="9">
    <source>
        <dbReference type="Proteomes" id="UP000887229"/>
    </source>
</evidence>
<comment type="caution">
    <text evidence="8">The sequence shown here is derived from an EMBL/GenBank/DDBJ whole genome shotgun (WGS) entry which is preliminary data.</text>
</comment>
<dbReference type="GO" id="GO:0008270">
    <property type="term" value="F:zinc ion binding"/>
    <property type="evidence" value="ECO:0007669"/>
    <property type="project" value="UniProtKB-KW"/>
</dbReference>
<dbReference type="FunFam" id="3.30.160.60:FF:000446">
    <property type="entry name" value="Zinc finger protein"/>
    <property type="match status" value="1"/>
</dbReference>
<protein>
    <recommendedName>
        <fullName evidence="7">C2H2-type domain-containing protein</fullName>
    </recommendedName>
</protein>
<evidence type="ECO:0000256" key="5">
    <source>
        <dbReference type="PROSITE-ProRule" id="PRU00042"/>
    </source>
</evidence>
<feature type="domain" description="C2H2-type" evidence="7">
    <location>
        <begin position="326"/>
        <end position="356"/>
    </location>
</feature>
<dbReference type="SUPFAM" id="SSF57667">
    <property type="entry name" value="beta-beta-alpha zinc fingers"/>
    <property type="match status" value="2"/>
</dbReference>
<accession>A0A9P7ZFU4</accession>
<keyword evidence="1" id="KW-0479">Metal-binding</keyword>
<feature type="region of interest" description="Disordered" evidence="6">
    <location>
        <begin position="1"/>
        <end position="26"/>
    </location>
</feature>
<feature type="domain" description="C2H2-type" evidence="7">
    <location>
        <begin position="357"/>
        <end position="384"/>
    </location>
</feature>
<feature type="compositionally biased region" description="Low complexity" evidence="6">
    <location>
        <begin position="93"/>
        <end position="108"/>
    </location>
</feature>
<dbReference type="AlphaFoldDB" id="A0A9P7ZFU4"/>
<keyword evidence="3 5" id="KW-0863">Zinc-finger</keyword>
<dbReference type="PROSITE" id="PS00028">
    <property type="entry name" value="ZINC_FINGER_C2H2_1"/>
    <property type="match status" value="2"/>
</dbReference>
<evidence type="ECO:0000256" key="2">
    <source>
        <dbReference type="ARBA" id="ARBA00022737"/>
    </source>
</evidence>
<dbReference type="FunFam" id="3.30.160.60:FF:000125">
    <property type="entry name" value="Putative zinc finger protein 143"/>
    <property type="match status" value="1"/>
</dbReference>
<keyword evidence="9" id="KW-1185">Reference proteome</keyword>
<feature type="compositionally biased region" description="Low complexity" evidence="6">
    <location>
        <begin position="163"/>
        <end position="181"/>
    </location>
</feature>
<evidence type="ECO:0000256" key="6">
    <source>
        <dbReference type="SAM" id="MobiDB-lite"/>
    </source>
</evidence>
<dbReference type="PANTHER" id="PTHR19818:SF149">
    <property type="entry name" value="C2H2-TYPE DOMAIN-CONTAINING PROTEIN"/>
    <property type="match status" value="1"/>
</dbReference>
<evidence type="ECO:0000256" key="4">
    <source>
        <dbReference type="ARBA" id="ARBA00022833"/>
    </source>
</evidence>
<dbReference type="OrthoDB" id="6910977at2759"/>
<dbReference type="Proteomes" id="UP000887229">
    <property type="component" value="Unassembled WGS sequence"/>
</dbReference>
<feature type="region of interest" description="Disordered" evidence="6">
    <location>
        <begin position="393"/>
        <end position="441"/>
    </location>
</feature>
<dbReference type="GO" id="GO:0000978">
    <property type="term" value="F:RNA polymerase II cis-regulatory region sequence-specific DNA binding"/>
    <property type="evidence" value="ECO:0007669"/>
    <property type="project" value="UniProtKB-ARBA"/>
</dbReference>
<name>A0A9P7ZFU4_9HYPO</name>
<dbReference type="GeneID" id="70293375"/>
<feature type="region of interest" description="Disordered" evidence="6">
    <location>
        <begin position="138"/>
        <end position="182"/>
    </location>
</feature>
<dbReference type="GO" id="GO:0000981">
    <property type="term" value="F:DNA-binding transcription factor activity, RNA polymerase II-specific"/>
    <property type="evidence" value="ECO:0007669"/>
    <property type="project" value="TreeGrafter"/>
</dbReference>
<evidence type="ECO:0000256" key="1">
    <source>
        <dbReference type="ARBA" id="ARBA00022723"/>
    </source>
</evidence>
<dbReference type="EMBL" id="MU251273">
    <property type="protein sequence ID" value="KAG9250790.1"/>
    <property type="molecule type" value="Genomic_DNA"/>
</dbReference>
<reference evidence="8" key="1">
    <citation type="journal article" date="2021" name="IMA Fungus">
        <title>Genomic characterization of three marine fungi, including Emericellopsis atlantica sp. nov. with signatures of a generalist lifestyle and marine biomass degradation.</title>
        <authorList>
            <person name="Hagestad O.C."/>
            <person name="Hou L."/>
            <person name="Andersen J.H."/>
            <person name="Hansen E.H."/>
            <person name="Altermark B."/>
            <person name="Li C."/>
            <person name="Kuhnert E."/>
            <person name="Cox R.J."/>
            <person name="Crous P.W."/>
            <person name="Spatafora J.W."/>
            <person name="Lail K."/>
            <person name="Amirebrahimi M."/>
            <person name="Lipzen A."/>
            <person name="Pangilinan J."/>
            <person name="Andreopoulos W."/>
            <person name="Hayes R.D."/>
            <person name="Ng V."/>
            <person name="Grigoriev I.V."/>
            <person name="Jackson S.A."/>
            <person name="Sutton T.D.S."/>
            <person name="Dobson A.D.W."/>
            <person name="Rama T."/>
        </authorList>
    </citation>
    <scope>NUCLEOTIDE SEQUENCE</scope>
    <source>
        <strain evidence="8">TS7</strain>
    </source>
</reference>
<dbReference type="GO" id="GO:0005634">
    <property type="term" value="C:nucleus"/>
    <property type="evidence" value="ECO:0007669"/>
    <property type="project" value="UniProtKB-ARBA"/>
</dbReference>
<keyword evidence="4" id="KW-0862">Zinc</keyword>
<feature type="domain" description="C2H2-type" evidence="7">
    <location>
        <begin position="294"/>
        <end position="323"/>
    </location>
</feature>
<dbReference type="SMART" id="SM00355">
    <property type="entry name" value="ZnF_C2H2"/>
    <property type="match status" value="3"/>
</dbReference>